<dbReference type="InterPro" id="IPR050732">
    <property type="entry name" value="Beta-glucan_modifiers"/>
</dbReference>
<dbReference type="GO" id="GO:0009277">
    <property type="term" value="C:fungal-type cell wall"/>
    <property type="evidence" value="ECO:0007669"/>
    <property type="project" value="TreeGrafter"/>
</dbReference>
<comment type="similarity">
    <text evidence="3">Belongs to the glycosyl hydrolase 17 family.</text>
</comment>
<evidence type="ECO:0000256" key="15">
    <source>
        <dbReference type="SAM" id="SignalP"/>
    </source>
</evidence>
<evidence type="ECO:0000256" key="2">
    <source>
        <dbReference type="ARBA" id="ARBA00004401"/>
    </source>
</evidence>
<comment type="function">
    <text evidence="12">Glucanases play a role in cell expansion during growth, in cell-cell fusion during mating, and in spore release during sporulation. This enzyme may be involved in beta-glucan degradation. Active on laminarin and lichenan.</text>
</comment>
<evidence type="ECO:0000313" key="16">
    <source>
        <dbReference type="EMBL" id="MBW0535485.1"/>
    </source>
</evidence>
<keyword evidence="6" id="KW-0378">Hydrolase</keyword>
<keyword evidence="7" id="KW-0472">Membrane</keyword>
<evidence type="ECO:0000256" key="7">
    <source>
        <dbReference type="ARBA" id="ARBA00023136"/>
    </source>
</evidence>
<dbReference type="OrthoDB" id="77201at2759"/>
<feature type="chain" id="PRO_5040277320" description="glucan endo-1,3-beta-D-glucosidase" evidence="15">
    <location>
        <begin position="22"/>
        <end position="321"/>
    </location>
</feature>
<comment type="catalytic activity">
    <reaction evidence="1">
        <text>Hydrolysis of (1-&gt;3)-beta-D-glucosidic linkages in (1-&gt;3)-beta-D-glucans.</text>
        <dbReference type="EC" id="3.2.1.39"/>
    </reaction>
</comment>
<keyword evidence="15" id="KW-0732">Signal</keyword>
<keyword evidence="5" id="KW-1003">Cell membrane</keyword>
<dbReference type="InterPro" id="IPR017853">
    <property type="entry name" value="GH"/>
</dbReference>
<keyword evidence="11" id="KW-0624">Polysaccharide degradation</keyword>
<evidence type="ECO:0000256" key="13">
    <source>
        <dbReference type="ARBA" id="ARBA00042373"/>
    </source>
</evidence>
<evidence type="ECO:0000256" key="14">
    <source>
        <dbReference type="ARBA" id="ARBA00043078"/>
    </source>
</evidence>
<reference evidence="16" key="1">
    <citation type="submission" date="2021-03" db="EMBL/GenBank/DDBJ databases">
        <title>Draft genome sequence of rust myrtle Austropuccinia psidii MF-1, a brazilian biotype.</title>
        <authorList>
            <person name="Quecine M.C."/>
            <person name="Pachon D.M.R."/>
            <person name="Bonatelli M.L."/>
            <person name="Correr F.H."/>
            <person name="Franceschini L.M."/>
            <person name="Leite T.F."/>
            <person name="Margarido G.R.A."/>
            <person name="Almeida C.A."/>
            <person name="Ferrarezi J.A."/>
            <person name="Labate C.A."/>
        </authorList>
    </citation>
    <scope>NUCLEOTIDE SEQUENCE</scope>
    <source>
        <strain evidence="16">MF-1</strain>
    </source>
</reference>
<dbReference type="GO" id="GO:0071555">
    <property type="term" value="P:cell wall organization"/>
    <property type="evidence" value="ECO:0007669"/>
    <property type="project" value="UniProtKB-KW"/>
</dbReference>
<evidence type="ECO:0000256" key="4">
    <source>
        <dbReference type="ARBA" id="ARBA00012780"/>
    </source>
</evidence>
<evidence type="ECO:0000256" key="3">
    <source>
        <dbReference type="ARBA" id="ARBA00008773"/>
    </source>
</evidence>
<organism evidence="16 17">
    <name type="scientific">Austropuccinia psidii MF-1</name>
    <dbReference type="NCBI Taxonomy" id="1389203"/>
    <lineage>
        <taxon>Eukaryota</taxon>
        <taxon>Fungi</taxon>
        <taxon>Dikarya</taxon>
        <taxon>Basidiomycota</taxon>
        <taxon>Pucciniomycotina</taxon>
        <taxon>Pucciniomycetes</taxon>
        <taxon>Pucciniales</taxon>
        <taxon>Sphaerophragmiaceae</taxon>
        <taxon>Austropuccinia</taxon>
    </lineage>
</organism>
<feature type="non-terminal residue" evidence="16">
    <location>
        <position position="321"/>
    </location>
</feature>
<evidence type="ECO:0000256" key="10">
    <source>
        <dbReference type="ARBA" id="ARBA00023316"/>
    </source>
</evidence>
<proteinExistence type="inferred from homology"/>
<protein>
    <recommendedName>
        <fullName evidence="4">glucan endo-1,3-beta-D-glucosidase</fullName>
        <ecNumber evidence="4">3.2.1.39</ecNumber>
    </recommendedName>
    <alternativeName>
        <fullName evidence="14">Endo-1,3-beta-glucanase btgC</fullName>
    </alternativeName>
    <alternativeName>
        <fullName evidence="13">Laminarinase btgC</fullName>
    </alternativeName>
</protein>
<dbReference type="PANTHER" id="PTHR16631">
    <property type="entry name" value="GLUCAN 1,3-BETA-GLUCOSIDASE"/>
    <property type="match status" value="1"/>
</dbReference>
<gene>
    <name evidence="16" type="ORF">O181_075200</name>
</gene>
<feature type="signal peptide" evidence="15">
    <location>
        <begin position="1"/>
        <end position="21"/>
    </location>
</feature>
<dbReference type="EMBL" id="AVOT02040281">
    <property type="protein sequence ID" value="MBW0535485.1"/>
    <property type="molecule type" value="Genomic_DNA"/>
</dbReference>
<comment type="caution">
    <text evidence="16">The sequence shown here is derived from an EMBL/GenBank/DDBJ whole genome shotgun (WGS) entry which is preliminary data.</text>
</comment>
<dbReference type="GO" id="GO:0042973">
    <property type="term" value="F:glucan endo-1,3-beta-D-glucosidase activity"/>
    <property type="evidence" value="ECO:0007669"/>
    <property type="project" value="UniProtKB-EC"/>
</dbReference>
<accession>A0A9Q3F652</accession>
<evidence type="ECO:0000256" key="9">
    <source>
        <dbReference type="ARBA" id="ARBA00023277"/>
    </source>
</evidence>
<dbReference type="GO" id="GO:0009986">
    <property type="term" value="C:cell surface"/>
    <property type="evidence" value="ECO:0007669"/>
    <property type="project" value="TreeGrafter"/>
</dbReference>
<evidence type="ECO:0000256" key="12">
    <source>
        <dbReference type="ARBA" id="ARBA00037649"/>
    </source>
</evidence>
<dbReference type="SUPFAM" id="SSF51445">
    <property type="entry name" value="(Trans)glycosidases"/>
    <property type="match status" value="1"/>
</dbReference>
<evidence type="ECO:0000313" key="17">
    <source>
        <dbReference type="Proteomes" id="UP000765509"/>
    </source>
</evidence>
<dbReference type="PANTHER" id="PTHR16631:SF17">
    <property type="entry name" value="GLUCAN ENDO-1,3-BETA-GLUCOSIDASE BTGC"/>
    <property type="match status" value="1"/>
</dbReference>
<dbReference type="AlphaFoldDB" id="A0A9Q3F652"/>
<evidence type="ECO:0000256" key="6">
    <source>
        <dbReference type="ARBA" id="ARBA00022801"/>
    </source>
</evidence>
<keyword evidence="17" id="KW-1185">Reference proteome</keyword>
<keyword evidence="8" id="KW-0325">Glycoprotein</keyword>
<sequence length="321" mass="36567">MISRSRLYLWLALATIKLTVEENLKGQSSSGLKLKRQSSFCYPSPIQHLPLPKISFEEYQNENEWWCDQSDESAWLGFSYDVSDCPSRAQMAVAFKWMRNVKKARYVRIYSACDATPFNRDLIEAAAQTGVGVYALIWFGFDGDGKWKARKQALLREIKVNQKAPYVIRAVTLGSEPLYDNVLPVNDLIYQLKDLKRQLSSLSIKVTLSEMPSGYMSHQNTSGIFEAVDFVSLHSFAFFEQSATTAEKVGPVLERDVHYGLREGKGKKVVITQTGWPSNMNIWKANSPKAVASIAQEKAYFSKLNDYCEYFSDRQIGWFSH</sequence>
<evidence type="ECO:0000256" key="5">
    <source>
        <dbReference type="ARBA" id="ARBA00022475"/>
    </source>
</evidence>
<dbReference type="EC" id="3.2.1.39" evidence="4"/>
<dbReference type="GO" id="GO:0005886">
    <property type="term" value="C:plasma membrane"/>
    <property type="evidence" value="ECO:0007669"/>
    <property type="project" value="UniProtKB-SubCell"/>
</dbReference>
<comment type="subcellular location">
    <subcellularLocation>
        <location evidence="2">Cell membrane</location>
        <topology evidence="2">Single-pass type II membrane protein</topology>
    </subcellularLocation>
</comment>
<dbReference type="GO" id="GO:0005576">
    <property type="term" value="C:extracellular region"/>
    <property type="evidence" value="ECO:0007669"/>
    <property type="project" value="TreeGrafter"/>
</dbReference>
<evidence type="ECO:0000256" key="1">
    <source>
        <dbReference type="ARBA" id="ARBA00000382"/>
    </source>
</evidence>
<keyword evidence="10" id="KW-0961">Cell wall biogenesis/degradation</keyword>
<dbReference type="Proteomes" id="UP000765509">
    <property type="component" value="Unassembled WGS sequence"/>
</dbReference>
<name>A0A9Q3F652_9BASI</name>
<evidence type="ECO:0000256" key="8">
    <source>
        <dbReference type="ARBA" id="ARBA00023180"/>
    </source>
</evidence>
<dbReference type="GO" id="GO:0000272">
    <property type="term" value="P:polysaccharide catabolic process"/>
    <property type="evidence" value="ECO:0007669"/>
    <property type="project" value="UniProtKB-KW"/>
</dbReference>
<keyword evidence="9" id="KW-0119">Carbohydrate metabolism</keyword>
<evidence type="ECO:0000256" key="11">
    <source>
        <dbReference type="ARBA" id="ARBA00023326"/>
    </source>
</evidence>